<accession>A0AA37HZU7</accession>
<feature type="chain" id="PRO_5041374155" evidence="1">
    <location>
        <begin position="22"/>
        <end position="73"/>
    </location>
</feature>
<evidence type="ECO:0000256" key="1">
    <source>
        <dbReference type="SAM" id="SignalP"/>
    </source>
</evidence>
<evidence type="ECO:0000313" key="3">
    <source>
        <dbReference type="Proteomes" id="UP000887097"/>
    </source>
</evidence>
<organism evidence="2 3">
    <name type="scientific">Xylanibacter ruminicola</name>
    <name type="common">Prevotella ruminicola</name>
    <dbReference type="NCBI Taxonomy" id="839"/>
    <lineage>
        <taxon>Bacteria</taxon>
        <taxon>Pseudomonadati</taxon>
        <taxon>Bacteroidota</taxon>
        <taxon>Bacteroidia</taxon>
        <taxon>Bacteroidales</taxon>
        <taxon>Prevotellaceae</taxon>
        <taxon>Xylanibacter</taxon>
    </lineage>
</organism>
<evidence type="ECO:0000313" key="2">
    <source>
        <dbReference type="EMBL" id="GJG32188.1"/>
    </source>
</evidence>
<protein>
    <submittedName>
        <fullName evidence="2">Uncharacterized protein</fullName>
    </submittedName>
</protein>
<dbReference type="AlphaFoldDB" id="A0AA37HZU7"/>
<feature type="signal peptide" evidence="1">
    <location>
        <begin position="1"/>
        <end position="21"/>
    </location>
</feature>
<comment type="caution">
    <text evidence="2">The sequence shown here is derived from an EMBL/GenBank/DDBJ whole genome shotgun (WGS) entry which is preliminary data.</text>
</comment>
<reference evidence="2" key="1">
    <citation type="submission" date="2021-08" db="EMBL/GenBank/DDBJ databases">
        <title>Prevotella lacticifex sp. nov., isolated from rumen of cow.</title>
        <authorList>
            <person name="Shinkai T."/>
            <person name="Ikeyama N."/>
            <person name="Kumagai M."/>
            <person name="Ohmori H."/>
            <person name="Sakamoto M."/>
            <person name="Ohkuma M."/>
            <person name="Mitsumori M."/>
        </authorList>
    </citation>
    <scope>NUCLEOTIDE SEQUENCE</scope>
    <source>
        <strain evidence="2">JCM 8259</strain>
    </source>
</reference>
<dbReference type="EMBL" id="BPTT01000001">
    <property type="protein sequence ID" value="GJG32188.1"/>
    <property type="molecule type" value="Genomic_DNA"/>
</dbReference>
<proteinExistence type="predicted"/>
<dbReference type="Proteomes" id="UP000887097">
    <property type="component" value="Unassembled WGS sequence"/>
</dbReference>
<keyword evidence="1" id="KW-0732">Signal</keyword>
<name>A0AA37HZU7_XYLRU</name>
<gene>
    <name evidence="2" type="ORF">PRMUPPPA20_02970</name>
</gene>
<sequence>MVMKAFLLFLLLILGLNFAYAEKKEDPKSHCYLFVSKCDRCYTKVFDHELSDAEYAYYQGFYDAQCDKNWHYC</sequence>